<name>A0A084GLQ4_METID</name>
<dbReference type="Gene3D" id="3.40.1190.20">
    <property type="match status" value="1"/>
</dbReference>
<dbReference type="PRINTS" id="PR00990">
    <property type="entry name" value="RIBOKINASE"/>
</dbReference>
<dbReference type="InterPro" id="IPR002173">
    <property type="entry name" value="Carboh/pur_kinase_PfkB_CS"/>
</dbReference>
<evidence type="ECO:0000256" key="2">
    <source>
        <dbReference type="ARBA" id="ARBA00022679"/>
    </source>
</evidence>
<dbReference type="PROSITE" id="PS00584">
    <property type="entry name" value="PFKB_KINASES_2"/>
    <property type="match status" value="1"/>
</dbReference>
<dbReference type="OrthoDB" id="9813569at2"/>
<feature type="domain" description="Carbohydrate kinase PfkB" evidence="5">
    <location>
        <begin position="5"/>
        <end position="312"/>
    </location>
</feature>
<evidence type="ECO:0000313" key="6">
    <source>
        <dbReference type="EMBL" id="KEZ48266.1"/>
    </source>
</evidence>
<dbReference type="STRING" id="246786.GS18_0217175"/>
<comment type="caution">
    <text evidence="6">The sequence shown here is derived from an EMBL/GenBank/DDBJ whole genome shotgun (WGS) entry which is preliminary data.</text>
</comment>
<dbReference type="GO" id="GO:0006000">
    <property type="term" value="P:fructose metabolic process"/>
    <property type="evidence" value="ECO:0007669"/>
    <property type="project" value="UniProtKB-ARBA"/>
</dbReference>
<dbReference type="EMBL" id="JNVC02000014">
    <property type="protein sequence ID" value="KEZ48266.1"/>
    <property type="molecule type" value="Genomic_DNA"/>
</dbReference>
<reference evidence="6 7" key="1">
    <citation type="journal article" date="2005" name="Int. J. Syst. Evol. Microbiol.">
        <title>Bacillus cibi sp. nov., isolated from jeotgal, a traditional Korean fermented seafood.</title>
        <authorList>
            <person name="Yoon J.H."/>
            <person name="Lee C.H."/>
            <person name="Oh T.K."/>
        </authorList>
    </citation>
    <scope>NUCLEOTIDE SEQUENCE [LARGE SCALE GENOMIC DNA]</scope>
    <source>
        <strain evidence="6 7">DSM 16189</strain>
    </source>
</reference>
<proteinExistence type="inferred from homology"/>
<evidence type="ECO:0000313" key="7">
    <source>
        <dbReference type="Proteomes" id="UP000028549"/>
    </source>
</evidence>
<protein>
    <submittedName>
        <fullName evidence="6">Sugar kinase</fullName>
    </submittedName>
</protein>
<dbReference type="InterPro" id="IPR011611">
    <property type="entry name" value="PfkB_dom"/>
</dbReference>
<comment type="similarity">
    <text evidence="1 4">Belongs to the carbohydrate kinase PfkB family.</text>
</comment>
<evidence type="ECO:0000256" key="4">
    <source>
        <dbReference type="RuleBase" id="RU003704"/>
    </source>
</evidence>
<evidence type="ECO:0000259" key="5">
    <source>
        <dbReference type="Pfam" id="PF00294"/>
    </source>
</evidence>
<evidence type="ECO:0000256" key="1">
    <source>
        <dbReference type="ARBA" id="ARBA00010688"/>
    </source>
</evidence>
<keyword evidence="2 4" id="KW-0808">Transferase</keyword>
<dbReference type="RefSeq" id="WP_029566120.1">
    <property type="nucleotide sequence ID" value="NZ_JNVC02000014.1"/>
</dbReference>
<dbReference type="GO" id="GO:0008865">
    <property type="term" value="F:fructokinase activity"/>
    <property type="evidence" value="ECO:0007669"/>
    <property type="project" value="UniProtKB-ARBA"/>
</dbReference>
<dbReference type="SUPFAM" id="SSF53613">
    <property type="entry name" value="Ribokinase-like"/>
    <property type="match status" value="1"/>
</dbReference>
<dbReference type="InterPro" id="IPR050306">
    <property type="entry name" value="PfkB_Carbo_kinase"/>
</dbReference>
<gene>
    <name evidence="6" type="ORF">GS18_0217175</name>
</gene>
<accession>A0A084GLQ4</accession>
<dbReference type="Proteomes" id="UP000028549">
    <property type="component" value="Unassembled WGS sequence"/>
</dbReference>
<sequence length="327" mass="34856">MDVDRSVICIGEGLIDFYCTEPDIHLAEGRKFEKQAGGAPANVCAAIAKLGGRASFCGKAGNDPFGQFLKKTLDDEGADTSMLVFDPDHKTTLAFVSLQKNGERDFLFNRGADGFLTERDINEEKWNQASIHHFGSATALLEEPLRSMYLDLMGKAKGGGKFISFDPNYRQDLWKGRETLFINLVQEALKLADFIKMSGEELALISGEESIQAGLDALHKSCSGLIAVTLGSAGTVVSNRKERAAVSSIKVKSVDSTGAGDAFVGAFLYQLADGGNPREAASDMAAVKRMTAFSNLAGAAVCTKIGAIAAMPSIETVKRLSAANGIR</sequence>
<evidence type="ECO:0000256" key="3">
    <source>
        <dbReference type="ARBA" id="ARBA00022777"/>
    </source>
</evidence>
<dbReference type="PANTHER" id="PTHR43085">
    <property type="entry name" value="HEXOKINASE FAMILY MEMBER"/>
    <property type="match status" value="1"/>
</dbReference>
<dbReference type="InterPro" id="IPR002139">
    <property type="entry name" value="Ribo/fructo_kinase"/>
</dbReference>
<dbReference type="PANTHER" id="PTHR43085:SF54">
    <property type="entry name" value="PUTATIVE-RELATED"/>
    <property type="match status" value="1"/>
</dbReference>
<keyword evidence="3 4" id="KW-0418">Kinase</keyword>
<dbReference type="InterPro" id="IPR029056">
    <property type="entry name" value="Ribokinase-like"/>
</dbReference>
<dbReference type="AlphaFoldDB" id="A0A084GLQ4"/>
<keyword evidence="7" id="KW-1185">Reference proteome</keyword>
<organism evidence="6 7">
    <name type="scientific">Metabacillus indicus</name>
    <name type="common">Bacillus indicus</name>
    <dbReference type="NCBI Taxonomy" id="246786"/>
    <lineage>
        <taxon>Bacteria</taxon>
        <taxon>Bacillati</taxon>
        <taxon>Bacillota</taxon>
        <taxon>Bacilli</taxon>
        <taxon>Bacillales</taxon>
        <taxon>Bacillaceae</taxon>
        <taxon>Metabacillus</taxon>
    </lineage>
</organism>
<dbReference type="CDD" id="cd01167">
    <property type="entry name" value="bac_FRK"/>
    <property type="match status" value="1"/>
</dbReference>
<dbReference type="Pfam" id="PF00294">
    <property type="entry name" value="PfkB"/>
    <property type="match status" value="1"/>
</dbReference>